<evidence type="ECO:0008006" key="3">
    <source>
        <dbReference type="Google" id="ProtNLM"/>
    </source>
</evidence>
<protein>
    <recommendedName>
        <fullName evidence="3">Protein kinase domain-containing protein</fullName>
    </recommendedName>
</protein>
<gene>
    <name evidence="1" type="ORF">PHAMO_80054</name>
</gene>
<name>H8FY25_MAGML</name>
<proteinExistence type="predicted"/>
<keyword evidence="2" id="KW-1185">Reference proteome</keyword>
<evidence type="ECO:0000313" key="1">
    <source>
        <dbReference type="EMBL" id="CCG43263.1"/>
    </source>
</evidence>
<dbReference type="RefSeq" id="WP_002731330.1">
    <property type="nucleotide sequence ID" value="NZ_CAHP01000060.1"/>
</dbReference>
<organism evidence="1 2">
    <name type="scientific">Magnetospirillum molischianum DSM 120</name>
    <dbReference type="NCBI Taxonomy" id="1150626"/>
    <lineage>
        <taxon>Bacteria</taxon>
        <taxon>Pseudomonadati</taxon>
        <taxon>Pseudomonadota</taxon>
        <taxon>Alphaproteobacteria</taxon>
        <taxon>Rhodospirillales</taxon>
        <taxon>Rhodospirillaceae</taxon>
        <taxon>Magnetospirillum</taxon>
    </lineage>
</organism>
<dbReference type="OrthoDB" id="8450103at2"/>
<evidence type="ECO:0000313" key="2">
    <source>
        <dbReference type="Proteomes" id="UP000004169"/>
    </source>
</evidence>
<dbReference type="EMBL" id="CAHP01000060">
    <property type="protein sequence ID" value="CCG43263.1"/>
    <property type="molecule type" value="Genomic_DNA"/>
</dbReference>
<dbReference type="Proteomes" id="UP000004169">
    <property type="component" value="Unassembled WGS sequence"/>
</dbReference>
<dbReference type="eggNOG" id="ENOG5033626">
    <property type="taxonomic scope" value="Bacteria"/>
</dbReference>
<comment type="caution">
    <text evidence="1">The sequence shown here is derived from an EMBL/GenBank/DDBJ whole genome shotgun (WGS) entry which is preliminary data.</text>
</comment>
<dbReference type="AlphaFoldDB" id="H8FY25"/>
<accession>H8FY25</accession>
<reference evidence="1 2" key="1">
    <citation type="journal article" date="2012" name="J. Bacteriol.">
        <title>Draft Genome Sequence of the Purple Photosynthetic Bacterium Phaeospirillum molischianum DSM120, a Particularly Versatile Bacterium.</title>
        <authorList>
            <person name="Duquesne K."/>
            <person name="Prima V."/>
            <person name="Ji B."/>
            <person name="Rouy Z."/>
            <person name="Medigue C."/>
            <person name="Talla E."/>
            <person name="Sturgis J.N."/>
        </authorList>
    </citation>
    <scope>NUCLEOTIDE SEQUENCE [LARGE SCALE GENOMIC DNA]</scope>
    <source>
        <strain evidence="2">DSM120</strain>
    </source>
</reference>
<sequence>MTSVKLPETVQHEFNDLLLGDKLGSGCYRDVYELAINPRLVMKIEIRDSRQFCNVCEWEVWNELRGTEWEKFLAPCRWISHSGSVLIQERTEPITKLPTQLPSFMTDIKLSNLGKIGRRVVAHDYAFHKFFTRGLKGVKMAPVPRD</sequence>
<dbReference type="STRING" id="1150626.PHAMO_80054"/>